<feature type="compositionally biased region" description="Basic residues" evidence="1">
    <location>
        <begin position="75"/>
        <end position="87"/>
    </location>
</feature>
<dbReference type="Proteomes" id="UP001289374">
    <property type="component" value="Unassembled WGS sequence"/>
</dbReference>
<dbReference type="AlphaFoldDB" id="A0AAE1WBE0"/>
<dbReference type="PANTHER" id="PTHR47723">
    <property type="entry name" value="OS05G0353850 PROTEIN"/>
    <property type="match status" value="1"/>
</dbReference>
<dbReference type="SUPFAM" id="SSF53098">
    <property type="entry name" value="Ribonuclease H-like"/>
    <property type="match status" value="1"/>
</dbReference>
<dbReference type="PANTHER" id="PTHR47723:SF23">
    <property type="entry name" value="REVERSE TRANSCRIPTASE-LIKE PROTEIN"/>
    <property type="match status" value="1"/>
</dbReference>
<accession>A0AAE1WBE0</accession>
<reference evidence="3" key="1">
    <citation type="submission" date="2020-06" db="EMBL/GenBank/DDBJ databases">
        <authorList>
            <person name="Li T."/>
            <person name="Hu X."/>
            <person name="Zhang T."/>
            <person name="Song X."/>
            <person name="Zhang H."/>
            <person name="Dai N."/>
            <person name="Sheng W."/>
            <person name="Hou X."/>
            <person name="Wei L."/>
        </authorList>
    </citation>
    <scope>NUCLEOTIDE SEQUENCE</scope>
    <source>
        <strain evidence="3">K16</strain>
        <tissue evidence="3">Leaf</tissue>
    </source>
</reference>
<dbReference type="EMBL" id="JACGWL010000012">
    <property type="protein sequence ID" value="KAK4390188.1"/>
    <property type="molecule type" value="Genomic_DNA"/>
</dbReference>
<dbReference type="InterPro" id="IPR053151">
    <property type="entry name" value="RNase_H-like"/>
</dbReference>
<gene>
    <name evidence="3" type="ORF">Sango_2082100</name>
</gene>
<sequence>MVPKTSHRGEVVCCRPDLRRRCSESGRPPFHKGATAKSRPFAGATASSPLLSCAERQRVRCAVALLIAEGDGGRPRRRPVSCRRRRSSPTAVSLSPPDVAEPFIFWILGDGSIFFWHDNWLGKKPLAQLLHRDAYTLAQKVRGIRLCGRGLVRGVLDKIDLGGYPDDLTSAPAIGTCLASFSVTNNFNFLVATIPKEMISHLFVESTAVQGVWQHFADRFGLPLCDTGDLTHMFSTNSIIIEVQRHLHTLYVAGTLTSTQWKGDLHRAGAMGFVFRQTLLRALSVVHWSTPSPTWFKLNTDGCSLRNPSPAGVADIIRDSDGCIHLTFQVTLGAGTRMIFEHTTVWRCLELALAHTLAPLVVEVDAKAVIQLLQSRVSGKWREANGAADHLAKEAASLQLNWVLRNSDITGRGPPNSQSRHWRLCEKKMMGCKLSRADSRARIKARLELELERALIRARGARARVLSELELEPYRVSFNTSSRSSSSSLIG</sequence>
<evidence type="ECO:0000259" key="2">
    <source>
        <dbReference type="Pfam" id="PF13456"/>
    </source>
</evidence>
<proteinExistence type="predicted"/>
<protein>
    <recommendedName>
        <fullName evidence="2">RNase H type-1 domain-containing protein</fullName>
    </recommendedName>
</protein>
<dbReference type="Pfam" id="PF13456">
    <property type="entry name" value="RVT_3"/>
    <property type="match status" value="1"/>
</dbReference>
<dbReference type="InterPro" id="IPR044730">
    <property type="entry name" value="RNase_H-like_dom_plant"/>
</dbReference>
<dbReference type="Gene3D" id="3.30.420.10">
    <property type="entry name" value="Ribonuclease H-like superfamily/Ribonuclease H"/>
    <property type="match status" value="1"/>
</dbReference>
<evidence type="ECO:0000313" key="3">
    <source>
        <dbReference type="EMBL" id="KAK4390188.1"/>
    </source>
</evidence>
<dbReference type="InterPro" id="IPR012337">
    <property type="entry name" value="RNaseH-like_sf"/>
</dbReference>
<evidence type="ECO:0000313" key="4">
    <source>
        <dbReference type="Proteomes" id="UP001289374"/>
    </source>
</evidence>
<dbReference type="GO" id="GO:0003676">
    <property type="term" value="F:nucleic acid binding"/>
    <property type="evidence" value="ECO:0007669"/>
    <property type="project" value="InterPro"/>
</dbReference>
<reference evidence="3" key="2">
    <citation type="journal article" date="2024" name="Plant">
        <title>Genomic evolution and insights into agronomic trait innovations of Sesamum species.</title>
        <authorList>
            <person name="Miao H."/>
            <person name="Wang L."/>
            <person name="Qu L."/>
            <person name="Liu H."/>
            <person name="Sun Y."/>
            <person name="Le M."/>
            <person name="Wang Q."/>
            <person name="Wei S."/>
            <person name="Zheng Y."/>
            <person name="Lin W."/>
            <person name="Duan Y."/>
            <person name="Cao H."/>
            <person name="Xiong S."/>
            <person name="Wang X."/>
            <person name="Wei L."/>
            <person name="Li C."/>
            <person name="Ma Q."/>
            <person name="Ju M."/>
            <person name="Zhao R."/>
            <person name="Li G."/>
            <person name="Mu C."/>
            <person name="Tian Q."/>
            <person name="Mei H."/>
            <person name="Zhang T."/>
            <person name="Gao T."/>
            <person name="Zhang H."/>
        </authorList>
    </citation>
    <scope>NUCLEOTIDE SEQUENCE</scope>
    <source>
        <strain evidence="3">K16</strain>
    </source>
</reference>
<dbReference type="InterPro" id="IPR036397">
    <property type="entry name" value="RNaseH_sf"/>
</dbReference>
<comment type="caution">
    <text evidence="3">The sequence shown here is derived from an EMBL/GenBank/DDBJ whole genome shotgun (WGS) entry which is preliminary data.</text>
</comment>
<dbReference type="GO" id="GO:0004523">
    <property type="term" value="F:RNA-DNA hybrid ribonuclease activity"/>
    <property type="evidence" value="ECO:0007669"/>
    <property type="project" value="InterPro"/>
</dbReference>
<dbReference type="CDD" id="cd06222">
    <property type="entry name" value="RNase_H_like"/>
    <property type="match status" value="1"/>
</dbReference>
<feature type="region of interest" description="Disordered" evidence="1">
    <location>
        <begin position="72"/>
        <end position="93"/>
    </location>
</feature>
<evidence type="ECO:0000256" key="1">
    <source>
        <dbReference type="SAM" id="MobiDB-lite"/>
    </source>
</evidence>
<organism evidence="3 4">
    <name type="scientific">Sesamum angolense</name>
    <dbReference type="NCBI Taxonomy" id="2727404"/>
    <lineage>
        <taxon>Eukaryota</taxon>
        <taxon>Viridiplantae</taxon>
        <taxon>Streptophyta</taxon>
        <taxon>Embryophyta</taxon>
        <taxon>Tracheophyta</taxon>
        <taxon>Spermatophyta</taxon>
        <taxon>Magnoliopsida</taxon>
        <taxon>eudicotyledons</taxon>
        <taxon>Gunneridae</taxon>
        <taxon>Pentapetalae</taxon>
        <taxon>asterids</taxon>
        <taxon>lamiids</taxon>
        <taxon>Lamiales</taxon>
        <taxon>Pedaliaceae</taxon>
        <taxon>Sesamum</taxon>
    </lineage>
</organism>
<keyword evidence="4" id="KW-1185">Reference proteome</keyword>
<name>A0AAE1WBE0_9LAMI</name>
<dbReference type="InterPro" id="IPR002156">
    <property type="entry name" value="RNaseH_domain"/>
</dbReference>
<feature type="domain" description="RNase H type-1" evidence="2">
    <location>
        <begin position="299"/>
        <end position="406"/>
    </location>
</feature>